<feature type="region of interest" description="Disordered" evidence="1">
    <location>
        <begin position="125"/>
        <end position="150"/>
    </location>
</feature>
<feature type="compositionally biased region" description="Low complexity" evidence="1">
    <location>
        <begin position="132"/>
        <end position="150"/>
    </location>
</feature>
<evidence type="ECO:0000313" key="3">
    <source>
        <dbReference type="Proteomes" id="UP000235672"/>
    </source>
</evidence>
<dbReference type="AlphaFoldDB" id="A0A2J6PPJ3"/>
<sequence length="219" mass="23890">MATSYNISELTRIITTLKETKLTLNFKLNLLRSSAGSKLWIMEEKLTDKENSMGEALFVDGDSDKVKSALKEAIALGATFDALGEEVMRFKFMLEATQAVSNAASGALISDRELLVDSGNISNAPEAKKQKFNPAPQAPKAQPSQPASAPVAIKQEHGVSKQANLPHWAPEGYYYVKAHFRRKPKRKAKNAEAKDEEADNEVKVVDAPASVDIVDMDGV</sequence>
<feature type="region of interest" description="Disordered" evidence="1">
    <location>
        <begin position="183"/>
        <end position="202"/>
    </location>
</feature>
<proteinExistence type="predicted"/>
<protein>
    <submittedName>
        <fullName evidence="2">Uncharacterized protein</fullName>
    </submittedName>
</protein>
<organism evidence="2 3">
    <name type="scientific">Hyaloscypha hepaticicola</name>
    <dbReference type="NCBI Taxonomy" id="2082293"/>
    <lineage>
        <taxon>Eukaryota</taxon>
        <taxon>Fungi</taxon>
        <taxon>Dikarya</taxon>
        <taxon>Ascomycota</taxon>
        <taxon>Pezizomycotina</taxon>
        <taxon>Leotiomycetes</taxon>
        <taxon>Helotiales</taxon>
        <taxon>Hyaloscyphaceae</taxon>
        <taxon>Hyaloscypha</taxon>
    </lineage>
</organism>
<dbReference type="EMBL" id="KZ613509">
    <property type="protein sequence ID" value="PMD15929.1"/>
    <property type="molecule type" value="Genomic_DNA"/>
</dbReference>
<evidence type="ECO:0000313" key="2">
    <source>
        <dbReference type="EMBL" id="PMD15929.1"/>
    </source>
</evidence>
<dbReference type="Proteomes" id="UP000235672">
    <property type="component" value="Unassembled WGS sequence"/>
</dbReference>
<dbReference type="OrthoDB" id="3561921at2759"/>
<gene>
    <name evidence="2" type="ORF">NA56DRAFT_709308</name>
</gene>
<keyword evidence="3" id="KW-1185">Reference proteome</keyword>
<accession>A0A2J6PPJ3</accession>
<evidence type="ECO:0000256" key="1">
    <source>
        <dbReference type="SAM" id="MobiDB-lite"/>
    </source>
</evidence>
<reference evidence="2 3" key="1">
    <citation type="submission" date="2016-05" db="EMBL/GenBank/DDBJ databases">
        <title>A degradative enzymes factory behind the ericoid mycorrhizal symbiosis.</title>
        <authorList>
            <consortium name="DOE Joint Genome Institute"/>
            <person name="Martino E."/>
            <person name="Morin E."/>
            <person name="Grelet G."/>
            <person name="Kuo A."/>
            <person name="Kohler A."/>
            <person name="Daghino S."/>
            <person name="Barry K."/>
            <person name="Choi C."/>
            <person name="Cichocki N."/>
            <person name="Clum A."/>
            <person name="Copeland A."/>
            <person name="Hainaut M."/>
            <person name="Haridas S."/>
            <person name="Labutti K."/>
            <person name="Lindquist E."/>
            <person name="Lipzen A."/>
            <person name="Khouja H.-R."/>
            <person name="Murat C."/>
            <person name="Ohm R."/>
            <person name="Olson A."/>
            <person name="Spatafora J."/>
            <person name="Veneault-Fourrey C."/>
            <person name="Henrissat B."/>
            <person name="Grigoriev I."/>
            <person name="Martin F."/>
            <person name="Perotto S."/>
        </authorList>
    </citation>
    <scope>NUCLEOTIDE SEQUENCE [LARGE SCALE GENOMIC DNA]</scope>
    <source>
        <strain evidence="2 3">UAMH 7357</strain>
    </source>
</reference>
<name>A0A2J6PPJ3_9HELO</name>